<organism evidence="1 2">
    <name type="scientific">Chryseobacterium geocarposphaerae</name>
    <dbReference type="NCBI Taxonomy" id="1416776"/>
    <lineage>
        <taxon>Bacteria</taxon>
        <taxon>Pseudomonadati</taxon>
        <taxon>Bacteroidota</taxon>
        <taxon>Flavobacteriia</taxon>
        <taxon>Flavobacteriales</taxon>
        <taxon>Weeksellaceae</taxon>
        <taxon>Chryseobacterium group</taxon>
        <taxon>Chryseobacterium</taxon>
    </lineage>
</organism>
<dbReference type="RefSeq" id="WP_115980626.1">
    <property type="nucleotide sequence ID" value="NZ_JAVDQS010000002.1"/>
</dbReference>
<dbReference type="EMBL" id="JAVDQS010000002">
    <property type="protein sequence ID" value="MDR6404135.1"/>
    <property type="molecule type" value="Genomic_DNA"/>
</dbReference>
<evidence type="ECO:0000313" key="2">
    <source>
        <dbReference type="Proteomes" id="UP001184853"/>
    </source>
</evidence>
<accession>A0ABU1LC14</accession>
<proteinExistence type="predicted"/>
<reference evidence="1 2" key="1">
    <citation type="submission" date="2023-07" db="EMBL/GenBank/DDBJ databases">
        <title>Sorghum-associated microbial communities from plants grown in Nebraska, USA.</title>
        <authorList>
            <person name="Schachtman D."/>
        </authorList>
    </citation>
    <scope>NUCLEOTIDE SEQUENCE [LARGE SCALE GENOMIC DNA]</scope>
    <source>
        <strain evidence="1 2">DS1709</strain>
    </source>
</reference>
<name>A0ABU1LC14_9FLAO</name>
<gene>
    <name evidence="1" type="ORF">J2781_001050</name>
</gene>
<protein>
    <submittedName>
        <fullName evidence="1">Uncharacterized protein</fullName>
    </submittedName>
</protein>
<evidence type="ECO:0000313" key="1">
    <source>
        <dbReference type="EMBL" id="MDR6404135.1"/>
    </source>
</evidence>
<keyword evidence="2" id="KW-1185">Reference proteome</keyword>
<sequence length="136" mass="15526">MKKILLTIGLFSFTLFFAQKSENYLQIGYSSICCGTPSDKPVMDFVNQFQKKNKIKALEIYKQSGLGREGEYNLYIGMDKLSKTQKTNFVRGLKTAIDSQNNSRSKNRDGIVNFSENEMVQKADLSNARNLTLYKK</sequence>
<comment type="caution">
    <text evidence="1">The sequence shown here is derived from an EMBL/GenBank/DDBJ whole genome shotgun (WGS) entry which is preliminary data.</text>
</comment>
<dbReference type="Proteomes" id="UP001184853">
    <property type="component" value="Unassembled WGS sequence"/>
</dbReference>